<dbReference type="EMBL" id="UINC01040357">
    <property type="protein sequence ID" value="SVB40120.1"/>
    <property type="molecule type" value="Genomic_DNA"/>
</dbReference>
<dbReference type="Pfam" id="PF00805">
    <property type="entry name" value="Pentapeptide"/>
    <property type="match status" value="2"/>
</dbReference>
<dbReference type="InterPro" id="IPR051082">
    <property type="entry name" value="Pentapeptide-BTB/POZ_domain"/>
</dbReference>
<organism evidence="2">
    <name type="scientific">marine metagenome</name>
    <dbReference type="NCBI Taxonomy" id="408172"/>
    <lineage>
        <taxon>unclassified sequences</taxon>
        <taxon>metagenomes</taxon>
        <taxon>ecological metagenomes</taxon>
    </lineage>
</organism>
<dbReference type="PANTHER" id="PTHR14136">
    <property type="entry name" value="BTB_POZ DOMAIN-CONTAINING PROTEIN KCTD9"/>
    <property type="match status" value="1"/>
</dbReference>
<dbReference type="GO" id="GO:0006508">
    <property type="term" value="P:proteolysis"/>
    <property type="evidence" value="ECO:0007669"/>
    <property type="project" value="InterPro"/>
</dbReference>
<feature type="region of interest" description="Disordered" evidence="1">
    <location>
        <begin position="274"/>
        <end position="300"/>
    </location>
</feature>
<dbReference type="Gene3D" id="1.20.58.760">
    <property type="entry name" value="Peptidase M41"/>
    <property type="match status" value="1"/>
</dbReference>
<gene>
    <name evidence="2" type="ORF">METZ01_LOCUS192974</name>
</gene>
<feature type="compositionally biased region" description="Basic and acidic residues" evidence="1">
    <location>
        <begin position="279"/>
        <end position="288"/>
    </location>
</feature>
<dbReference type="InterPro" id="IPR001646">
    <property type="entry name" value="5peptide_repeat"/>
</dbReference>
<dbReference type="GO" id="GO:0004222">
    <property type="term" value="F:metalloendopeptidase activity"/>
    <property type="evidence" value="ECO:0007669"/>
    <property type="project" value="InterPro"/>
</dbReference>
<reference evidence="2" key="1">
    <citation type="submission" date="2018-05" db="EMBL/GenBank/DDBJ databases">
        <authorList>
            <person name="Lanie J.A."/>
            <person name="Ng W.-L."/>
            <person name="Kazmierczak K.M."/>
            <person name="Andrzejewski T.M."/>
            <person name="Davidsen T.M."/>
            <person name="Wayne K.J."/>
            <person name="Tettelin H."/>
            <person name="Glass J.I."/>
            <person name="Rusch D."/>
            <person name="Podicherti R."/>
            <person name="Tsui H.-C.T."/>
            <person name="Winkler M.E."/>
        </authorList>
    </citation>
    <scope>NUCLEOTIDE SEQUENCE</scope>
</reference>
<evidence type="ECO:0000256" key="1">
    <source>
        <dbReference type="SAM" id="MobiDB-lite"/>
    </source>
</evidence>
<feature type="non-terminal residue" evidence="2">
    <location>
        <position position="1"/>
    </location>
</feature>
<dbReference type="Gene3D" id="2.160.20.80">
    <property type="entry name" value="E3 ubiquitin-protein ligase SopA"/>
    <property type="match status" value="1"/>
</dbReference>
<evidence type="ECO:0000313" key="2">
    <source>
        <dbReference type="EMBL" id="SVB40120.1"/>
    </source>
</evidence>
<dbReference type="SUPFAM" id="SSF140990">
    <property type="entry name" value="FtsH protease domain-like"/>
    <property type="match status" value="1"/>
</dbReference>
<proteinExistence type="predicted"/>
<name>A0A382DNS2_9ZZZZ</name>
<dbReference type="PANTHER" id="PTHR14136:SF17">
    <property type="entry name" value="BTB_POZ DOMAIN-CONTAINING PROTEIN KCTD9"/>
    <property type="match status" value="1"/>
</dbReference>
<accession>A0A382DNS2</accession>
<dbReference type="SUPFAM" id="SSF141571">
    <property type="entry name" value="Pentapeptide repeat-like"/>
    <property type="match status" value="1"/>
</dbReference>
<sequence>KALLDSGIRLQLIRDVFVPVEKQLERGVAEANLVIQGTSVTLHRDPDSIAELLRAQPTNLKVLPLAEIKEELDLRIRTVTTLEAMRREYFPTVEQSWENLVATAYHEAGHAVAARVLGIPVTCLTIKPSGTTRTLGGVSHPPRGDENRQTDRRLSLAAWRKRRRDARHDLLVSLAGPLAEWKKCGTSTGNGWDLARASALLQFLHAELRPNSARPDGPPSGTDNTEMAHGVHWDRAWTESRALLARSGVWEWIEAVAEAALTYETLDGAQIDALNPSRQTDDGSEPKHAPTGRLPSPDLAGADRAGADLFGKNLANHNLTGANLAGANLNMANLRGAYLFGADLTSATLVGADLTEANFEWSTLKGAALDNAVLRRAELARANLAGADLCKADLTEANLCGANLKGAQIEAISLSGAVADRNTIWPDGFNPTEAGVAIITL</sequence>
<dbReference type="GO" id="GO:0005524">
    <property type="term" value="F:ATP binding"/>
    <property type="evidence" value="ECO:0007669"/>
    <property type="project" value="InterPro"/>
</dbReference>
<evidence type="ECO:0008006" key="3">
    <source>
        <dbReference type="Google" id="ProtNLM"/>
    </source>
</evidence>
<dbReference type="InterPro" id="IPR037219">
    <property type="entry name" value="Peptidase_M41-like"/>
</dbReference>
<dbReference type="GO" id="GO:0004176">
    <property type="term" value="F:ATP-dependent peptidase activity"/>
    <property type="evidence" value="ECO:0007669"/>
    <property type="project" value="InterPro"/>
</dbReference>
<dbReference type="AlphaFoldDB" id="A0A382DNS2"/>
<protein>
    <recommendedName>
        <fullName evidence="3">Peptidase M41 domain-containing protein</fullName>
    </recommendedName>
</protein>